<organism evidence="1 2">
    <name type="scientific">Plectosphaerella plurivora</name>
    <dbReference type="NCBI Taxonomy" id="936078"/>
    <lineage>
        <taxon>Eukaryota</taxon>
        <taxon>Fungi</taxon>
        <taxon>Dikarya</taxon>
        <taxon>Ascomycota</taxon>
        <taxon>Pezizomycotina</taxon>
        <taxon>Sordariomycetes</taxon>
        <taxon>Hypocreomycetidae</taxon>
        <taxon>Glomerellales</taxon>
        <taxon>Plectosphaerellaceae</taxon>
        <taxon>Plectosphaerella</taxon>
    </lineage>
</organism>
<dbReference type="Proteomes" id="UP000770015">
    <property type="component" value="Unassembled WGS sequence"/>
</dbReference>
<name>A0A9P8VK15_9PEZI</name>
<evidence type="ECO:0000313" key="1">
    <source>
        <dbReference type="EMBL" id="KAH6694157.1"/>
    </source>
</evidence>
<keyword evidence="2" id="KW-1185">Reference proteome</keyword>
<accession>A0A9P8VK15</accession>
<sequence>MPSSETKSCRLAASSGVELSRRQRSCMVACQQPQAMSSLRRFIGFRGVCRDPSSFIARIARRPGVLRRACPGFAAREIRYGSVLAAVSPIAPGVLLNVLEVLRAWGASVEIRQSRRGLPPARMGPRIGWFIGYGYSRRESSIVVQGPSIRAGSFLGFRAYPAPTPTPTAMRMTVMPPPSQIQKSFLRMPQMGRSESGRLVPISRRCFASMTRVMREVDVYREHHGLSGLAVWRGE</sequence>
<dbReference type="EMBL" id="JAGSXJ010000003">
    <property type="protein sequence ID" value="KAH6694157.1"/>
    <property type="molecule type" value="Genomic_DNA"/>
</dbReference>
<gene>
    <name evidence="1" type="ORF">F5X68DRAFT_49358</name>
</gene>
<protein>
    <submittedName>
        <fullName evidence="1">Uncharacterized protein</fullName>
    </submittedName>
</protein>
<reference evidence="1" key="1">
    <citation type="journal article" date="2021" name="Nat. Commun.">
        <title>Genetic determinants of endophytism in the Arabidopsis root mycobiome.</title>
        <authorList>
            <person name="Mesny F."/>
            <person name="Miyauchi S."/>
            <person name="Thiergart T."/>
            <person name="Pickel B."/>
            <person name="Atanasova L."/>
            <person name="Karlsson M."/>
            <person name="Huettel B."/>
            <person name="Barry K.W."/>
            <person name="Haridas S."/>
            <person name="Chen C."/>
            <person name="Bauer D."/>
            <person name="Andreopoulos W."/>
            <person name="Pangilinan J."/>
            <person name="LaButti K."/>
            <person name="Riley R."/>
            <person name="Lipzen A."/>
            <person name="Clum A."/>
            <person name="Drula E."/>
            <person name="Henrissat B."/>
            <person name="Kohler A."/>
            <person name="Grigoriev I.V."/>
            <person name="Martin F.M."/>
            <person name="Hacquard S."/>
        </authorList>
    </citation>
    <scope>NUCLEOTIDE SEQUENCE</scope>
    <source>
        <strain evidence="1">MPI-SDFR-AT-0117</strain>
    </source>
</reference>
<dbReference type="AlphaFoldDB" id="A0A9P8VK15"/>
<proteinExistence type="predicted"/>
<evidence type="ECO:0000313" key="2">
    <source>
        <dbReference type="Proteomes" id="UP000770015"/>
    </source>
</evidence>
<comment type="caution">
    <text evidence="1">The sequence shown here is derived from an EMBL/GenBank/DDBJ whole genome shotgun (WGS) entry which is preliminary data.</text>
</comment>